<dbReference type="InterPro" id="IPR036390">
    <property type="entry name" value="WH_DNA-bd_sf"/>
</dbReference>
<evidence type="ECO:0000256" key="2">
    <source>
        <dbReference type="ARBA" id="ARBA00023125"/>
    </source>
</evidence>
<dbReference type="RefSeq" id="WP_012057051.1">
    <property type="nucleotide sequence ID" value="NZ_CP007389.1"/>
</dbReference>
<dbReference type="Pfam" id="PF01022">
    <property type="entry name" value="HTH_5"/>
    <property type="match status" value="1"/>
</dbReference>
<dbReference type="Gene3D" id="1.10.10.10">
    <property type="entry name" value="Winged helix-like DNA-binding domain superfamily/Winged helix DNA-binding domain"/>
    <property type="match status" value="1"/>
</dbReference>
<dbReference type="InterPro" id="IPR051011">
    <property type="entry name" value="Metal_resp_trans_reg"/>
</dbReference>
<dbReference type="EMBL" id="CP007389">
    <property type="protein sequence ID" value="APT73821.1"/>
    <property type="molecule type" value="Genomic_DNA"/>
</dbReference>
<proteinExistence type="predicted"/>
<dbReference type="PANTHER" id="PTHR43132">
    <property type="entry name" value="ARSENICAL RESISTANCE OPERON REPRESSOR ARSR-RELATED"/>
    <property type="match status" value="1"/>
</dbReference>
<evidence type="ECO:0000256" key="3">
    <source>
        <dbReference type="ARBA" id="ARBA00023163"/>
    </source>
</evidence>
<feature type="domain" description="HTH arsR-type" evidence="4">
    <location>
        <begin position="1"/>
        <end position="87"/>
    </location>
</feature>
<dbReference type="InterPro" id="IPR011991">
    <property type="entry name" value="ArsR-like_HTH"/>
</dbReference>
<keyword evidence="6" id="KW-1185">Reference proteome</keyword>
<evidence type="ECO:0000313" key="5">
    <source>
        <dbReference type="EMBL" id="APT73821.1"/>
    </source>
</evidence>
<dbReference type="SUPFAM" id="SSF46785">
    <property type="entry name" value="Winged helix' DNA-binding domain"/>
    <property type="match status" value="1"/>
</dbReference>
<dbReference type="Proteomes" id="UP000185490">
    <property type="component" value="Chromosome"/>
</dbReference>
<dbReference type="InterPro" id="IPR036388">
    <property type="entry name" value="WH-like_DNA-bd_sf"/>
</dbReference>
<gene>
    <name evidence="5" type="ORF">BW47_04460</name>
</gene>
<organism evidence="5 6">
    <name type="scientific">Thermosipho melanesiensis</name>
    <dbReference type="NCBI Taxonomy" id="46541"/>
    <lineage>
        <taxon>Bacteria</taxon>
        <taxon>Thermotogati</taxon>
        <taxon>Thermotogota</taxon>
        <taxon>Thermotogae</taxon>
        <taxon>Thermotogales</taxon>
        <taxon>Fervidobacteriaceae</taxon>
        <taxon>Thermosipho</taxon>
    </lineage>
</organism>
<evidence type="ECO:0000256" key="1">
    <source>
        <dbReference type="ARBA" id="ARBA00023015"/>
    </source>
</evidence>
<name>A0ABM6GE03_9BACT</name>
<protein>
    <submittedName>
        <fullName evidence="5">ArsR family transcriptional regulator</fullName>
    </submittedName>
</protein>
<dbReference type="CDD" id="cd00090">
    <property type="entry name" value="HTH_ARSR"/>
    <property type="match status" value="1"/>
</dbReference>
<dbReference type="PROSITE" id="PS50987">
    <property type="entry name" value="HTH_ARSR_2"/>
    <property type="match status" value="1"/>
</dbReference>
<keyword evidence="3" id="KW-0804">Transcription</keyword>
<sequence length="87" mass="10018">MEEKIISTANILKAMGHPTRLKILYLLNKKPHCVCELLDILKVSQPNLSQHLALLRNMGIIKDERKANMVFYSLENEFVKKVLSLLD</sequence>
<reference evidence="5 6" key="1">
    <citation type="submission" date="2014-02" db="EMBL/GenBank/DDBJ databases">
        <title>Diversity of Thermotogales isolates from hydrothermal vents.</title>
        <authorList>
            <person name="Haverkamp T.H.A."/>
            <person name="Lossouarn J."/>
            <person name="Geslin C."/>
            <person name="Nesbo C.L."/>
        </authorList>
    </citation>
    <scope>NUCLEOTIDE SEQUENCE [LARGE SCALE GENOMIC DNA]</scope>
    <source>
        <strain evidence="5 6">431</strain>
    </source>
</reference>
<keyword evidence="2" id="KW-0238">DNA-binding</keyword>
<dbReference type="SMART" id="SM00418">
    <property type="entry name" value="HTH_ARSR"/>
    <property type="match status" value="1"/>
</dbReference>
<dbReference type="NCBIfam" id="NF033788">
    <property type="entry name" value="HTH_metalloreg"/>
    <property type="match status" value="1"/>
</dbReference>
<evidence type="ECO:0000313" key="6">
    <source>
        <dbReference type="Proteomes" id="UP000185490"/>
    </source>
</evidence>
<accession>A0ABM6GE03</accession>
<dbReference type="PANTHER" id="PTHR43132:SF6">
    <property type="entry name" value="HTH-TYPE TRANSCRIPTIONAL REPRESSOR CZRA"/>
    <property type="match status" value="1"/>
</dbReference>
<keyword evidence="1" id="KW-0805">Transcription regulation</keyword>
<dbReference type="PRINTS" id="PR00778">
    <property type="entry name" value="HTHARSR"/>
</dbReference>
<dbReference type="InterPro" id="IPR001845">
    <property type="entry name" value="HTH_ArsR_DNA-bd_dom"/>
</dbReference>
<evidence type="ECO:0000259" key="4">
    <source>
        <dbReference type="PROSITE" id="PS50987"/>
    </source>
</evidence>